<accession>X1SKE4</accession>
<dbReference type="AlphaFoldDB" id="X1SKE4"/>
<evidence type="ECO:0008006" key="2">
    <source>
        <dbReference type="Google" id="ProtNLM"/>
    </source>
</evidence>
<evidence type="ECO:0000313" key="1">
    <source>
        <dbReference type="EMBL" id="GAI75845.1"/>
    </source>
</evidence>
<proteinExistence type="predicted"/>
<sequence length="240" mass="25204">MPLALLAVALLLVMGTGVLRLGLSGRIFAIRASSDITARAAADAAITMALFAMNEKLATLPWDDDLPSATDQRLIGTNATFSYTITGNLSSGYIVEAIGKSGEAVRQVSATLRLRSPFEAAVFAKGLLNMSNGGTIDWYNYDADDFGFAVSTGSTGENTITLKSGVTIKGDLVVGVGGDPDVVIESKESVTVEGRIYALSDVYATPPASVPEALQSLLSEGTLEESREISTSHKYDTIDL</sequence>
<protein>
    <recommendedName>
        <fullName evidence="2">Type 4 fimbrial biogenesis protein PilX N-terminal domain-containing protein</fullName>
    </recommendedName>
</protein>
<reference evidence="1" key="1">
    <citation type="journal article" date="2014" name="Front. Microbiol.">
        <title>High frequency of phylogenetically diverse reductive dehalogenase-homologous genes in deep subseafloor sedimentary metagenomes.</title>
        <authorList>
            <person name="Kawai M."/>
            <person name="Futagami T."/>
            <person name="Toyoda A."/>
            <person name="Takaki Y."/>
            <person name="Nishi S."/>
            <person name="Hori S."/>
            <person name="Arai W."/>
            <person name="Tsubouchi T."/>
            <person name="Morono Y."/>
            <person name="Uchiyama I."/>
            <person name="Ito T."/>
            <person name="Fujiyama A."/>
            <person name="Inagaki F."/>
            <person name="Takami H."/>
        </authorList>
    </citation>
    <scope>NUCLEOTIDE SEQUENCE</scope>
    <source>
        <strain evidence="1">Expedition CK06-06</strain>
    </source>
</reference>
<organism evidence="1">
    <name type="scientific">marine sediment metagenome</name>
    <dbReference type="NCBI Taxonomy" id="412755"/>
    <lineage>
        <taxon>unclassified sequences</taxon>
        <taxon>metagenomes</taxon>
        <taxon>ecological metagenomes</taxon>
    </lineage>
</organism>
<dbReference type="EMBL" id="BARW01007757">
    <property type="protein sequence ID" value="GAI75845.1"/>
    <property type="molecule type" value="Genomic_DNA"/>
</dbReference>
<gene>
    <name evidence="1" type="ORF">S12H4_16075</name>
</gene>
<feature type="non-terminal residue" evidence="1">
    <location>
        <position position="240"/>
    </location>
</feature>
<name>X1SKE4_9ZZZZ</name>
<comment type="caution">
    <text evidence="1">The sequence shown here is derived from an EMBL/GenBank/DDBJ whole genome shotgun (WGS) entry which is preliminary data.</text>
</comment>